<dbReference type="EMBL" id="NGNV01000011">
    <property type="protein sequence ID" value="OYR88448.1"/>
    <property type="molecule type" value="Genomic_DNA"/>
</dbReference>
<proteinExistence type="predicted"/>
<reference evidence="2 3" key="1">
    <citation type="submission" date="2017-04" db="EMBL/GenBank/DDBJ databases">
        <authorList>
            <person name="Afonso C.L."/>
            <person name="Miller P.J."/>
            <person name="Scott M.A."/>
            <person name="Spackman E."/>
            <person name="Goraichik I."/>
            <person name="Dimitrov K.M."/>
            <person name="Suarez D.L."/>
            <person name="Swayne D.E."/>
        </authorList>
    </citation>
    <scope>NUCLEOTIDE SEQUENCE [LARGE SCALE GENOMIC DNA]</scope>
    <source>
        <strain evidence="2 3">609q</strain>
    </source>
</reference>
<organism evidence="2 3">
    <name type="scientific">Lactobacillus taiwanensis</name>
    <dbReference type="NCBI Taxonomy" id="508451"/>
    <lineage>
        <taxon>Bacteria</taxon>
        <taxon>Bacillati</taxon>
        <taxon>Bacillota</taxon>
        <taxon>Bacilli</taxon>
        <taxon>Lactobacillales</taxon>
        <taxon>Lactobacillaceae</taxon>
        <taxon>Lactobacillus</taxon>
    </lineage>
</organism>
<name>A0A256LGN3_9LACO</name>
<protein>
    <recommendedName>
        <fullName evidence="5">LysM domain-containing protein</fullName>
    </recommendedName>
</protein>
<sequence>MVNMPVNGFGVYITDYSTNRTVELPVNPSELTLKYETDDKSETIVNLGEINRVGNMKLVSLTIDSVFPKKHSSWISSDKLLKPDEYINWLKNIQANKHHVQLVVSSTQISVTMTISSFEYGFKNGFADEYAYTLGLKQYREVKYHKVNVPAPPKPKPRPAPPKKLGIGSIVIVNGRLRLDSYGSAPGVYENNVRRRITYLAPGHPFPIHVALVNGGPRGWVRQSEVRLA</sequence>
<accession>A0A256LGN3</accession>
<dbReference type="Proteomes" id="UP000215828">
    <property type="component" value="Unassembled WGS sequence"/>
</dbReference>
<comment type="caution">
    <text evidence="2">The sequence shown here is derived from an EMBL/GenBank/DDBJ whole genome shotgun (WGS) entry which is preliminary data.</text>
</comment>
<dbReference type="EMBL" id="NGNX01000011">
    <property type="protein sequence ID" value="OYR92196.1"/>
    <property type="molecule type" value="Genomic_DNA"/>
</dbReference>
<gene>
    <name evidence="1" type="ORF">CBF53_04000</name>
    <name evidence="2" type="ORF">CBF70_04040</name>
</gene>
<evidence type="ECO:0000313" key="3">
    <source>
        <dbReference type="Proteomes" id="UP000215828"/>
    </source>
</evidence>
<reference evidence="3 4" key="3">
    <citation type="submission" date="2017-09" db="EMBL/GenBank/DDBJ databases">
        <title>Tripartite evolution among Lactobacillus johnsonii, Lactobacillus taiwanensis, Lactobacillus reuteri and their rodent host.</title>
        <authorList>
            <person name="Wang T."/>
            <person name="Knowles S."/>
            <person name="Cheng C."/>
        </authorList>
    </citation>
    <scope>NUCLEOTIDE SEQUENCE [LARGE SCALE GENOMIC DNA]</scope>
    <source>
        <strain evidence="2 3">609q</strain>
        <strain evidence="1 4">609u</strain>
    </source>
</reference>
<evidence type="ECO:0000313" key="2">
    <source>
        <dbReference type="EMBL" id="OYR92196.1"/>
    </source>
</evidence>
<evidence type="ECO:0008006" key="5">
    <source>
        <dbReference type="Google" id="ProtNLM"/>
    </source>
</evidence>
<keyword evidence="4" id="KW-1185">Reference proteome</keyword>
<reference evidence="1" key="2">
    <citation type="submission" date="2017-05" db="EMBL/GenBank/DDBJ databases">
        <authorList>
            <person name="Lin X.B."/>
            <person name="Stothard P."/>
            <person name="Tasseva G."/>
            <person name="Walter J."/>
        </authorList>
    </citation>
    <scope>NUCLEOTIDE SEQUENCE</scope>
    <source>
        <strain evidence="1">609u</strain>
    </source>
</reference>
<dbReference type="AlphaFoldDB" id="A0A256LGN3"/>
<evidence type="ECO:0000313" key="1">
    <source>
        <dbReference type="EMBL" id="OYR88448.1"/>
    </source>
</evidence>
<dbReference type="Proteomes" id="UP000216316">
    <property type="component" value="Unassembled WGS sequence"/>
</dbReference>
<evidence type="ECO:0000313" key="4">
    <source>
        <dbReference type="Proteomes" id="UP000216316"/>
    </source>
</evidence>